<dbReference type="PANTHER" id="PTHR30576:SF21">
    <property type="entry name" value="UDP-GLUCOSE:UNDECAPRENYL-PHOSPHATE GLUCOSE-1-PHOSPHATE TRANSFERASE"/>
    <property type="match status" value="1"/>
</dbReference>
<evidence type="ECO:0000259" key="9">
    <source>
        <dbReference type="Pfam" id="PF02397"/>
    </source>
</evidence>
<dbReference type="GO" id="GO:0089702">
    <property type="term" value="F:undecaprenyl-phosphate glucose phosphotransferase activity"/>
    <property type="evidence" value="ECO:0007669"/>
    <property type="project" value="UniProtKB-EC"/>
</dbReference>
<dbReference type="NCBIfam" id="TIGR03023">
    <property type="entry name" value="WcaJ_sugtrans"/>
    <property type="match status" value="1"/>
</dbReference>
<comment type="similarity">
    <text evidence="2">Belongs to the bacterial sugar transferase family.</text>
</comment>
<dbReference type="GO" id="GO:0000271">
    <property type="term" value="P:polysaccharide biosynthetic process"/>
    <property type="evidence" value="ECO:0007669"/>
    <property type="project" value="UniProtKB-KW"/>
</dbReference>
<evidence type="ECO:0000256" key="5">
    <source>
        <dbReference type="ARBA" id="ARBA00022989"/>
    </source>
</evidence>
<keyword evidence="5 8" id="KW-1133">Transmembrane helix</keyword>
<name>A0AAJ5VUP8_9HYPH</name>
<dbReference type="PANTHER" id="PTHR30576">
    <property type="entry name" value="COLANIC BIOSYNTHESIS UDP-GLUCOSE LIPID CARRIER TRANSFERASE"/>
    <property type="match status" value="1"/>
</dbReference>
<feature type="transmembrane region" description="Helical" evidence="8">
    <location>
        <begin position="12"/>
        <end position="32"/>
    </location>
</feature>
<feature type="transmembrane region" description="Helical" evidence="8">
    <location>
        <begin position="101"/>
        <end position="121"/>
    </location>
</feature>
<dbReference type="GO" id="GO:0016020">
    <property type="term" value="C:membrane"/>
    <property type="evidence" value="ECO:0007669"/>
    <property type="project" value="UniProtKB-SubCell"/>
</dbReference>
<feature type="domain" description="Bacterial sugar transferase" evidence="9">
    <location>
        <begin position="259"/>
        <end position="443"/>
    </location>
</feature>
<organism evidence="10 11">
    <name type="scientific">Candidatus Devosia phytovorans</name>
    <dbReference type="NCBI Taxonomy" id="3121372"/>
    <lineage>
        <taxon>Bacteria</taxon>
        <taxon>Pseudomonadati</taxon>
        <taxon>Pseudomonadota</taxon>
        <taxon>Alphaproteobacteria</taxon>
        <taxon>Hyphomicrobiales</taxon>
        <taxon>Devosiaceae</taxon>
        <taxon>Devosia</taxon>
    </lineage>
</organism>
<evidence type="ECO:0000256" key="4">
    <source>
        <dbReference type="ARBA" id="ARBA00022692"/>
    </source>
</evidence>
<keyword evidence="6 8" id="KW-0472">Membrane</keyword>
<dbReference type="InterPro" id="IPR017473">
    <property type="entry name" value="Undecaprenyl-P_gluc_Ptfrase"/>
</dbReference>
<evidence type="ECO:0000256" key="6">
    <source>
        <dbReference type="ARBA" id="ARBA00023136"/>
    </source>
</evidence>
<dbReference type="GO" id="GO:0009242">
    <property type="term" value="P:colanic acid biosynthetic process"/>
    <property type="evidence" value="ECO:0007669"/>
    <property type="project" value="TreeGrafter"/>
</dbReference>
<reference evidence="10" key="1">
    <citation type="submission" date="2023-03" db="EMBL/GenBank/DDBJ databases">
        <title>Andean soil-derived lignocellulolytic bacterial consortium as a source of novel taxa and putative plastic-active enzymes.</title>
        <authorList>
            <person name="Diaz-Garcia L."/>
            <person name="Chuvochina M."/>
            <person name="Feuerriegel G."/>
            <person name="Bunk B."/>
            <person name="Sproer C."/>
            <person name="Streit W.R."/>
            <person name="Rodriguez L.M."/>
            <person name="Overmann J."/>
            <person name="Jimenez D.J."/>
        </authorList>
    </citation>
    <scope>NUCLEOTIDE SEQUENCE</scope>
    <source>
        <strain evidence="10">MAG 4196</strain>
    </source>
</reference>
<comment type="subcellular location">
    <subcellularLocation>
        <location evidence="1">Membrane</location>
        <topology evidence="1">Multi-pass membrane protein</topology>
    </subcellularLocation>
</comment>
<keyword evidence="3 10" id="KW-0808">Transferase</keyword>
<dbReference type="InterPro" id="IPR017475">
    <property type="entry name" value="EPS_sugar_tfrase"/>
</dbReference>
<dbReference type="Proteomes" id="UP001217476">
    <property type="component" value="Chromosome"/>
</dbReference>
<keyword evidence="4 8" id="KW-0812">Transmembrane</keyword>
<dbReference type="EMBL" id="CP119312">
    <property type="protein sequence ID" value="WEK03724.1"/>
    <property type="molecule type" value="Genomic_DNA"/>
</dbReference>
<feature type="transmembrane region" description="Helical" evidence="8">
    <location>
        <begin position="38"/>
        <end position="59"/>
    </location>
</feature>
<evidence type="ECO:0000256" key="2">
    <source>
        <dbReference type="ARBA" id="ARBA00006464"/>
    </source>
</evidence>
<dbReference type="AlphaFoldDB" id="A0AAJ5VUP8"/>
<feature type="transmembrane region" description="Helical" evidence="8">
    <location>
        <begin position="264"/>
        <end position="285"/>
    </location>
</feature>
<feature type="transmembrane region" description="Helical" evidence="8">
    <location>
        <begin position="71"/>
        <end position="95"/>
    </location>
</feature>
<evidence type="ECO:0000256" key="7">
    <source>
        <dbReference type="ARBA" id="ARBA00023169"/>
    </source>
</evidence>
<gene>
    <name evidence="10" type="ORF">P0Y65_16225</name>
</gene>
<accession>A0AAJ5VUP8</accession>
<dbReference type="Pfam" id="PF02397">
    <property type="entry name" value="Bac_transf"/>
    <property type="match status" value="1"/>
</dbReference>
<dbReference type="NCBIfam" id="TIGR03025">
    <property type="entry name" value="EPS_sugtrans"/>
    <property type="match status" value="1"/>
</dbReference>
<dbReference type="InterPro" id="IPR003362">
    <property type="entry name" value="Bact_transf"/>
</dbReference>
<sequence>MSYLVAAVDSVIVVVAAIVSGIGYHHFAFGFWDQPTKYLAIGLVFAAGFVLLMVAKGYYKPSVLVFFSKQLAYIVASSFILATFLALVVFLLGASDSFSRAAIALFAATSTGGIVLSRLAWAQYIRVATTRGTVQKKKVMLIRGAGHDTASSQAQLSDFGLEAVHVLDIDEQGQLNQLLPRVSLSISNNVSEIYVMTDGMSRDALQGLIKQLRTLPVPVHFMLDSFVSQFAVLPVSTFGETTIVELQRAPLNLAERYIKRGFDIVFASIAIFFFAPLMLLAAIAIKLDTPGPVFFRQQRRGFNNKPFDILKFRSMSVMESSGAMTQAIKNDSRITRVGRFIRSTSVDELPQFWNVLFGHMSVVGPRPHAVSQEDHYDQLIARYAFRRHVKPGITGWAQINGHRGATPTVSSMEDRLEHDLWYMHHWSLWLDIRIMLRTFGAMFDRKSAF</sequence>
<evidence type="ECO:0000256" key="1">
    <source>
        <dbReference type="ARBA" id="ARBA00004141"/>
    </source>
</evidence>
<evidence type="ECO:0000313" key="11">
    <source>
        <dbReference type="Proteomes" id="UP001217476"/>
    </source>
</evidence>
<evidence type="ECO:0000313" key="10">
    <source>
        <dbReference type="EMBL" id="WEK03724.1"/>
    </source>
</evidence>
<proteinExistence type="inferred from homology"/>
<dbReference type="EC" id="2.7.8.31" evidence="10"/>
<evidence type="ECO:0000256" key="8">
    <source>
        <dbReference type="SAM" id="Phobius"/>
    </source>
</evidence>
<evidence type="ECO:0000256" key="3">
    <source>
        <dbReference type="ARBA" id="ARBA00022679"/>
    </source>
</evidence>
<keyword evidence="7" id="KW-0270">Exopolysaccharide synthesis</keyword>
<protein>
    <submittedName>
        <fullName evidence="10">Undecaprenyl-phosphate glucose phosphotransferase</fullName>
        <ecNumber evidence="10">2.7.8.31</ecNumber>
    </submittedName>
</protein>
<dbReference type="Pfam" id="PF13727">
    <property type="entry name" value="CoA_binding_3"/>
    <property type="match status" value="1"/>
</dbReference>